<comment type="caution">
    <text evidence="3">The sequence shown here is derived from an EMBL/GenBank/DDBJ whole genome shotgun (WGS) entry which is preliminary data.</text>
</comment>
<evidence type="ECO:0000313" key="3">
    <source>
        <dbReference type="EMBL" id="MDI9860081.1"/>
    </source>
</evidence>
<sequence>MNQSKKASNRLERFVRDHRDEFENLEPSLDLWEKLEAKLPNDTTLVQPVEKNTIIPFFPKIQRYWRVAASVAVIIGALGLWYANQPSSNSDIIVSQVGDQYKKQMVHYASLIETKRDEIRQIADNEPALYQEFSSEIERLNKDYQSLKAELPQTPNQEELVKAMIQNLQLQLDILNQQLSIIQRVKEAKQGHGKNMQTI</sequence>
<dbReference type="Proteomes" id="UP001236507">
    <property type="component" value="Unassembled WGS sequence"/>
</dbReference>
<gene>
    <name evidence="3" type="ORF">QM524_12745</name>
</gene>
<feature type="coiled-coil region" evidence="1">
    <location>
        <begin position="130"/>
        <end position="185"/>
    </location>
</feature>
<proteinExistence type="predicted"/>
<evidence type="ECO:0008006" key="5">
    <source>
        <dbReference type="Google" id="ProtNLM"/>
    </source>
</evidence>
<name>A0ABT6YA46_9BACT</name>
<keyword evidence="4" id="KW-1185">Reference proteome</keyword>
<feature type="transmembrane region" description="Helical" evidence="2">
    <location>
        <begin position="64"/>
        <end position="83"/>
    </location>
</feature>
<evidence type="ECO:0000256" key="2">
    <source>
        <dbReference type="SAM" id="Phobius"/>
    </source>
</evidence>
<dbReference type="RefSeq" id="WP_283344900.1">
    <property type="nucleotide sequence ID" value="NZ_JASHIF010000010.1"/>
</dbReference>
<accession>A0ABT6YA46</accession>
<dbReference type="EMBL" id="JASHIF010000010">
    <property type="protein sequence ID" value="MDI9860081.1"/>
    <property type="molecule type" value="Genomic_DNA"/>
</dbReference>
<keyword evidence="2" id="KW-1133">Transmembrane helix</keyword>
<organism evidence="3 4">
    <name type="scientific">Flectobacillus roseus</name>
    <dbReference type="NCBI Taxonomy" id="502259"/>
    <lineage>
        <taxon>Bacteria</taxon>
        <taxon>Pseudomonadati</taxon>
        <taxon>Bacteroidota</taxon>
        <taxon>Cytophagia</taxon>
        <taxon>Cytophagales</taxon>
        <taxon>Flectobacillaceae</taxon>
        <taxon>Flectobacillus</taxon>
    </lineage>
</organism>
<keyword evidence="1" id="KW-0175">Coiled coil</keyword>
<evidence type="ECO:0000313" key="4">
    <source>
        <dbReference type="Proteomes" id="UP001236507"/>
    </source>
</evidence>
<keyword evidence="2" id="KW-0812">Transmembrane</keyword>
<protein>
    <recommendedName>
        <fullName evidence="5">Anti-sigma factor</fullName>
    </recommendedName>
</protein>
<evidence type="ECO:0000256" key="1">
    <source>
        <dbReference type="SAM" id="Coils"/>
    </source>
</evidence>
<keyword evidence="2" id="KW-0472">Membrane</keyword>
<reference evidence="3 4" key="1">
    <citation type="submission" date="2023-05" db="EMBL/GenBank/DDBJ databases">
        <title>Novel species of genus Flectobacillus isolated from stream in China.</title>
        <authorList>
            <person name="Lu H."/>
        </authorList>
    </citation>
    <scope>NUCLEOTIDE SEQUENCE [LARGE SCALE GENOMIC DNA]</scope>
    <source>
        <strain evidence="3 4">KCTC 42575</strain>
    </source>
</reference>